<keyword evidence="3" id="KW-0520">NAD</keyword>
<evidence type="ECO:0000256" key="3">
    <source>
        <dbReference type="ARBA" id="ARBA00023027"/>
    </source>
</evidence>
<protein>
    <submittedName>
        <fullName evidence="6">NAD-dependent protein deacylase-like protein</fullName>
    </submittedName>
</protein>
<evidence type="ECO:0000259" key="5">
    <source>
        <dbReference type="PROSITE" id="PS50305"/>
    </source>
</evidence>
<dbReference type="PANTHER" id="PTHR11085">
    <property type="entry name" value="NAD-DEPENDENT PROTEIN DEACYLASE SIRTUIN-5, MITOCHONDRIAL-RELATED"/>
    <property type="match status" value="1"/>
</dbReference>
<name>A0A086T430_HAPC1</name>
<accession>A0A086T430</accession>
<dbReference type="GO" id="GO:0070403">
    <property type="term" value="F:NAD+ binding"/>
    <property type="evidence" value="ECO:0007669"/>
    <property type="project" value="InterPro"/>
</dbReference>
<dbReference type="InterPro" id="IPR026590">
    <property type="entry name" value="Ssirtuin_cat_dom"/>
</dbReference>
<dbReference type="GO" id="GO:0046872">
    <property type="term" value="F:metal ion binding"/>
    <property type="evidence" value="ECO:0007669"/>
    <property type="project" value="UniProtKB-KW"/>
</dbReference>
<evidence type="ECO:0000256" key="2">
    <source>
        <dbReference type="ARBA" id="ARBA00022679"/>
    </source>
</evidence>
<keyword evidence="4" id="KW-0479">Metal-binding</keyword>
<feature type="binding site" evidence="4">
    <location>
        <position position="135"/>
    </location>
    <ligand>
        <name>Zn(2+)</name>
        <dbReference type="ChEBI" id="CHEBI:29105"/>
    </ligand>
</feature>
<dbReference type="GO" id="GO:0017136">
    <property type="term" value="F:histone deacetylase activity, NAD-dependent"/>
    <property type="evidence" value="ECO:0007669"/>
    <property type="project" value="TreeGrafter"/>
</dbReference>
<proteinExistence type="inferred from homology"/>
<dbReference type="InterPro" id="IPR026591">
    <property type="entry name" value="Sirtuin_cat_small_dom_sf"/>
</dbReference>
<dbReference type="EMBL" id="JPKY01000054">
    <property type="protein sequence ID" value="KFH44112.1"/>
    <property type="molecule type" value="Genomic_DNA"/>
</dbReference>
<comment type="caution">
    <text evidence="6">The sequence shown here is derived from an EMBL/GenBank/DDBJ whole genome shotgun (WGS) entry which is preliminary data.</text>
</comment>
<dbReference type="SUPFAM" id="SSF52467">
    <property type="entry name" value="DHS-like NAD/FAD-binding domain"/>
    <property type="match status" value="1"/>
</dbReference>
<feature type="binding site" evidence="4">
    <location>
        <position position="184"/>
    </location>
    <ligand>
        <name>Zn(2+)</name>
        <dbReference type="ChEBI" id="CHEBI:29105"/>
    </ligand>
</feature>
<dbReference type="Gene3D" id="3.30.1600.10">
    <property type="entry name" value="SIR2/SIRT2 'Small Domain"/>
    <property type="match status" value="1"/>
</dbReference>
<dbReference type="PROSITE" id="PS50305">
    <property type="entry name" value="SIRTUIN"/>
    <property type="match status" value="1"/>
</dbReference>
<evidence type="ECO:0000313" key="7">
    <source>
        <dbReference type="Proteomes" id="UP000029964"/>
    </source>
</evidence>
<feature type="binding site" evidence="4">
    <location>
        <position position="132"/>
    </location>
    <ligand>
        <name>Zn(2+)</name>
        <dbReference type="ChEBI" id="CHEBI:29105"/>
    </ligand>
</feature>
<evidence type="ECO:0000256" key="1">
    <source>
        <dbReference type="ARBA" id="ARBA00006924"/>
    </source>
</evidence>
<keyword evidence="7" id="KW-1185">Reference proteome</keyword>
<evidence type="ECO:0000313" key="6">
    <source>
        <dbReference type="EMBL" id="KFH44112.1"/>
    </source>
</evidence>
<organism evidence="6 7">
    <name type="scientific">Hapsidospora chrysogenum (strain ATCC 11550 / CBS 779.69 / DSM 880 / IAM 14645 / JCM 23072 / IMI 49137)</name>
    <name type="common">Acremonium chrysogenum</name>
    <dbReference type="NCBI Taxonomy" id="857340"/>
    <lineage>
        <taxon>Eukaryota</taxon>
        <taxon>Fungi</taxon>
        <taxon>Dikarya</taxon>
        <taxon>Ascomycota</taxon>
        <taxon>Pezizomycotina</taxon>
        <taxon>Sordariomycetes</taxon>
        <taxon>Hypocreomycetidae</taxon>
        <taxon>Hypocreales</taxon>
        <taxon>Bionectriaceae</taxon>
        <taxon>Hapsidospora</taxon>
    </lineage>
</organism>
<dbReference type="InterPro" id="IPR050134">
    <property type="entry name" value="NAD-dep_sirtuin_deacylases"/>
</dbReference>
<sequence length="300" mass="32988">MPIQNDVDAFHAALRTSRRVLALCGAGLSVSSGLPTFRGAGGLWRSYPSQELATFRAFRTNPGLVWLFYGYRRHLALKAKPNDGHRALAALARTKGSEFLCLTQNVDNLSQRANHPPSQLLALHGSLFDIKCVTCDWIQRDNFDDPFCPALEPASVDMPNGEPNPLLDPYHRIHHITEDELPKCPECKTNLQRPGVVWYGEDLDPSVLATADQFLAAGPIDMILVVGTSAQVWPAAGYIEKARRRGARVVVVDMNAEDPEETYKLEADDFAFARDAAKALPVLLEPLIGKLQGDGSFKKG</sequence>
<gene>
    <name evidence="6" type="ORF">ACRE_050840</name>
</gene>
<feature type="domain" description="Deacetylase sirtuin-type" evidence="5">
    <location>
        <begin position="1"/>
        <end position="290"/>
    </location>
</feature>
<dbReference type="PANTHER" id="PTHR11085:SF10">
    <property type="entry name" value="NAD-DEPENDENT PROTEIN DEACYLASE SIRTUIN-5, MITOCHONDRIAL-RELATED"/>
    <property type="match status" value="1"/>
</dbReference>
<keyword evidence="4" id="KW-0862">Zinc</keyword>
<dbReference type="Gene3D" id="3.40.50.1220">
    <property type="entry name" value="TPP-binding domain"/>
    <property type="match status" value="1"/>
</dbReference>
<reference evidence="7" key="1">
    <citation type="journal article" date="2014" name="Genome Announc.">
        <title>Genome sequence and annotation of Acremonium chrysogenum, producer of the beta-lactam antibiotic cephalosporin C.</title>
        <authorList>
            <person name="Terfehr D."/>
            <person name="Dahlmann T.A."/>
            <person name="Specht T."/>
            <person name="Zadra I."/>
            <person name="Kuernsteiner H."/>
            <person name="Kueck U."/>
        </authorList>
    </citation>
    <scope>NUCLEOTIDE SEQUENCE [LARGE SCALE GENOMIC DNA]</scope>
    <source>
        <strain evidence="7">ATCC 11550 / CBS 779.69 / DSM 880 / IAM 14645 / JCM 23072 / IMI 49137</strain>
    </source>
</reference>
<dbReference type="Proteomes" id="UP000029964">
    <property type="component" value="Unassembled WGS sequence"/>
</dbReference>
<dbReference type="OrthoDB" id="424302at2759"/>
<dbReference type="AlphaFoldDB" id="A0A086T430"/>
<evidence type="ECO:0000256" key="4">
    <source>
        <dbReference type="PROSITE-ProRule" id="PRU00236"/>
    </source>
</evidence>
<dbReference type="InterPro" id="IPR003000">
    <property type="entry name" value="Sirtuin"/>
</dbReference>
<dbReference type="Pfam" id="PF02146">
    <property type="entry name" value="SIR2"/>
    <property type="match status" value="1"/>
</dbReference>
<feature type="active site" description="Proton acceptor" evidence="4">
    <location>
        <position position="124"/>
    </location>
</feature>
<dbReference type="STRING" id="857340.A0A086T430"/>
<keyword evidence="2" id="KW-0808">Transferase</keyword>
<comment type="similarity">
    <text evidence="1">Belongs to the sirtuin family. Class I subfamily.</text>
</comment>
<dbReference type="GO" id="GO:0005634">
    <property type="term" value="C:nucleus"/>
    <property type="evidence" value="ECO:0007669"/>
    <property type="project" value="TreeGrafter"/>
</dbReference>
<dbReference type="HOGENOM" id="CLU_023643_3_1_1"/>
<dbReference type="InterPro" id="IPR029035">
    <property type="entry name" value="DHS-like_NAD/FAD-binding_dom"/>
</dbReference>
<feature type="binding site" evidence="4">
    <location>
        <position position="187"/>
    </location>
    <ligand>
        <name>Zn(2+)</name>
        <dbReference type="ChEBI" id="CHEBI:29105"/>
    </ligand>
</feature>